<dbReference type="InterPro" id="IPR032675">
    <property type="entry name" value="LRR_dom_sf"/>
</dbReference>
<dbReference type="Gene3D" id="3.80.10.10">
    <property type="entry name" value="Ribonuclease Inhibitor"/>
    <property type="match status" value="1"/>
</dbReference>
<dbReference type="OrthoDB" id="1740002at2759"/>
<dbReference type="InterPro" id="IPR050994">
    <property type="entry name" value="At_inactive_RLKs"/>
</dbReference>
<name>A0A087FZ64_ARAAL</name>
<evidence type="ECO:0000313" key="2">
    <source>
        <dbReference type="Proteomes" id="UP000029120"/>
    </source>
</evidence>
<accession>A0A087FZ64</accession>
<dbReference type="PANTHER" id="PTHR48010:SF76">
    <property type="entry name" value="INACTIVE RECEPTOR KINASE RLK902-RELATED"/>
    <property type="match status" value="1"/>
</dbReference>
<dbReference type="PANTHER" id="PTHR48010">
    <property type="entry name" value="OS05G0588300 PROTEIN"/>
    <property type="match status" value="1"/>
</dbReference>
<dbReference type="AlphaFoldDB" id="A0A087FZ64"/>
<proteinExistence type="predicted"/>
<keyword evidence="2" id="KW-1185">Reference proteome</keyword>
<evidence type="ECO:0000313" key="1">
    <source>
        <dbReference type="EMBL" id="KFK22916.1"/>
    </source>
</evidence>
<dbReference type="Gramene" id="KFK22916">
    <property type="protein sequence ID" value="KFK22916"/>
    <property type="gene ID" value="AALP_AAs41848U000100"/>
</dbReference>
<sequence>WSFYAATRGNPVYLENNKLSGSLLDMDLPLDQFNVSNNLLNGSIPKILQKFESDSFVGTSLCGKPLGVCSSEGTVPSQPISIGNIPGTGIVSYGLWICEWVLELQIRLHDSFKM</sequence>
<dbReference type="EMBL" id="KL984230">
    <property type="protein sequence ID" value="KFK22916.1"/>
    <property type="molecule type" value="Genomic_DNA"/>
</dbReference>
<dbReference type="Proteomes" id="UP000029120">
    <property type="component" value="Unassembled WGS sequence"/>
</dbReference>
<dbReference type="eggNOG" id="ENOG502QSFF">
    <property type="taxonomic scope" value="Eukaryota"/>
</dbReference>
<organism evidence="1 2">
    <name type="scientific">Arabis alpina</name>
    <name type="common">Alpine rock-cress</name>
    <dbReference type="NCBI Taxonomy" id="50452"/>
    <lineage>
        <taxon>Eukaryota</taxon>
        <taxon>Viridiplantae</taxon>
        <taxon>Streptophyta</taxon>
        <taxon>Embryophyta</taxon>
        <taxon>Tracheophyta</taxon>
        <taxon>Spermatophyta</taxon>
        <taxon>Magnoliopsida</taxon>
        <taxon>eudicotyledons</taxon>
        <taxon>Gunneridae</taxon>
        <taxon>Pentapetalae</taxon>
        <taxon>rosids</taxon>
        <taxon>malvids</taxon>
        <taxon>Brassicales</taxon>
        <taxon>Brassicaceae</taxon>
        <taxon>Arabideae</taxon>
        <taxon>Arabis</taxon>
    </lineage>
</organism>
<feature type="non-terminal residue" evidence="1">
    <location>
        <position position="1"/>
    </location>
</feature>
<reference evidence="2" key="1">
    <citation type="journal article" date="2015" name="Nat. Plants">
        <title>Genome expansion of Arabis alpina linked with retrotransposition and reduced symmetric DNA methylation.</title>
        <authorList>
            <person name="Willing E.M."/>
            <person name="Rawat V."/>
            <person name="Mandakova T."/>
            <person name="Maumus F."/>
            <person name="James G.V."/>
            <person name="Nordstroem K.J."/>
            <person name="Becker C."/>
            <person name="Warthmann N."/>
            <person name="Chica C."/>
            <person name="Szarzynska B."/>
            <person name="Zytnicki M."/>
            <person name="Albani M.C."/>
            <person name="Kiefer C."/>
            <person name="Bergonzi S."/>
            <person name="Castaings L."/>
            <person name="Mateos J.L."/>
            <person name="Berns M.C."/>
            <person name="Bujdoso N."/>
            <person name="Piofczyk T."/>
            <person name="de Lorenzo L."/>
            <person name="Barrero-Sicilia C."/>
            <person name="Mateos I."/>
            <person name="Piednoel M."/>
            <person name="Hagmann J."/>
            <person name="Chen-Min-Tao R."/>
            <person name="Iglesias-Fernandez R."/>
            <person name="Schuster S.C."/>
            <person name="Alonso-Blanco C."/>
            <person name="Roudier F."/>
            <person name="Carbonero P."/>
            <person name="Paz-Ares J."/>
            <person name="Davis S.J."/>
            <person name="Pecinka A."/>
            <person name="Quesneville H."/>
            <person name="Colot V."/>
            <person name="Lysak M.A."/>
            <person name="Weigel D."/>
            <person name="Coupland G."/>
            <person name="Schneeberger K."/>
        </authorList>
    </citation>
    <scope>NUCLEOTIDE SEQUENCE [LARGE SCALE GENOMIC DNA]</scope>
    <source>
        <strain evidence="2">cv. Pajares</strain>
    </source>
</reference>
<gene>
    <name evidence="1" type="ORF">AALP_AAs41848U000100</name>
</gene>
<protein>
    <submittedName>
        <fullName evidence="1">Uncharacterized protein</fullName>
    </submittedName>
</protein>